<dbReference type="EMBL" id="NMUE01000031">
    <property type="protein sequence ID" value="RFA94843.1"/>
    <property type="molecule type" value="Genomic_DNA"/>
</dbReference>
<name>A0A371QWN0_9CREN</name>
<dbReference type="InterPro" id="IPR014776">
    <property type="entry name" value="4pyrrole_Mease_sub2"/>
</dbReference>
<keyword evidence="4 8" id="KW-0808">Transferase</keyword>
<comment type="pathway">
    <text evidence="1">Cofactor biosynthesis; adenosylcobalamin biosynthesis.</text>
</comment>
<keyword evidence="3 8" id="KW-0489">Methyltransferase</keyword>
<organism evidence="8 9">
    <name type="scientific">Pyrobaculum aerophilum</name>
    <dbReference type="NCBI Taxonomy" id="13773"/>
    <lineage>
        <taxon>Archaea</taxon>
        <taxon>Thermoproteota</taxon>
        <taxon>Thermoprotei</taxon>
        <taxon>Thermoproteales</taxon>
        <taxon>Thermoproteaceae</taxon>
        <taxon>Pyrobaculum</taxon>
    </lineage>
</organism>
<proteinExistence type="inferred from homology"/>
<dbReference type="NCBIfam" id="NF004062">
    <property type="entry name" value="PRK05576.1-5"/>
    <property type="match status" value="1"/>
</dbReference>
<dbReference type="GO" id="GO:0032259">
    <property type="term" value="P:methylation"/>
    <property type="evidence" value="ECO:0007669"/>
    <property type="project" value="UniProtKB-KW"/>
</dbReference>
<dbReference type="RefSeq" id="WP_116421509.1">
    <property type="nucleotide sequence ID" value="NZ_NMUE01000031.1"/>
</dbReference>
<evidence type="ECO:0000256" key="2">
    <source>
        <dbReference type="ARBA" id="ARBA00022573"/>
    </source>
</evidence>
<dbReference type="InterPro" id="IPR014777">
    <property type="entry name" value="4pyrrole_Mease_sub1"/>
</dbReference>
<reference evidence="8 9" key="1">
    <citation type="submission" date="2017-07" db="EMBL/GenBank/DDBJ databases">
        <title>Draft genome sequence of aerobic hyperthermophilic archaea, Pyrobaculum aerophilum YKB31 and YKB32.</title>
        <authorList>
            <person name="Mochizuki T."/>
            <person name="Berliner A.J."/>
            <person name="Yoshida-Takashima Y."/>
            <person name="Takaki Y."/>
            <person name="Nunoura T."/>
            <person name="Takai K."/>
        </authorList>
    </citation>
    <scope>NUCLEOTIDE SEQUENCE [LARGE SCALE GENOMIC DNA]</scope>
    <source>
        <strain evidence="8 9">YKB31</strain>
    </source>
</reference>
<sequence>MLRVVGLGPGDPELLTIKAIRLLSKADVIYVPRSSRSEASLAKNIVLKYARGRVVELPFNMGGVGEEQLREIAKIISSGENAVYAVLGDPSLYSTFGKIRKYVDRPVEYVPGVSALISCSLRAGVELAVGDMAVAIVPASRADLLKEALRLFDVVVVAKANRNIELLNELLSSHGGYAVRRCYMEGEAVSNRITWSDYFTTVYLWRAR</sequence>
<dbReference type="InterPro" id="IPR035996">
    <property type="entry name" value="4pyrrol_Methylase_sf"/>
</dbReference>
<comment type="caution">
    <text evidence="8">The sequence shown here is derived from an EMBL/GenBank/DDBJ whole genome shotgun (WGS) entry which is preliminary data.</text>
</comment>
<dbReference type="CDD" id="cd11645">
    <property type="entry name" value="Precorrin_2_C20_MT"/>
    <property type="match status" value="1"/>
</dbReference>
<dbReference type="GO" id="GO:0009236">
    <property type="term" value="P:cobalamin biosynthetic process"/>
    <property type="evidence" value="ECO:0007669"/>
    <property type="project" value="UniProtKB-UniRule"/>
</dbReference>
<keyword evidence="5" id="KW-0949">S-adenosyl-L-methionine</keyword>
<dbReference type="Proteomes" id="UP000257123">
    <property type="component" value="Unassembled WGS sequence"/>
</dbReference>
<gene>
    <name evidence="8" type="ORF">CGL51_09180</name>
</gene>
<dbReference type="Gene3D" id="3.40.1010.10">
    <property type="entry name" value="Cobalt-precorrin-4 Transmethylase, Domain 1"/>
    <property type="match status" value="1"/>
</dbReference>
<dbReference type="InterPro" id="IPR003043">
    <property type="entry name" value="Uropor_MeTrfase_CS"/>
</dbReference>
<evidence type="ECO:0000313" key="9">
    <source>
        <dbReference type="Proteomes" id="UP000257123"/>
    </source>
</evidence>
<evidence type="ECO:0000313" key="8">
    <source>
        <dbReference type="EMBL" id="RFA94843.1"/>
    </source>
</evidence>
<dbReference type="Pfam" id="PF00590">
    <property type="entry name" value="TP_methylase"/>
    <property type="match status" value="1"/>
</dbReference>
<feature type="domain" description="Tetrapyrrole methylase" evidence="7">
    <location>
        <begin position="2"/>
        <end position="174"/>
    </location>
</feature>
<comment type="similarity">
    <text evidence="6">Belongs to the precorrin methyltransferase family.</text>
</comment>
<accession>A0A371QWN0</accession>
<evidence type="ECO:0000256" key="6">
    <source>
        <dbReference type="PIRNR" id="PIRNR036427"/>
    </source>
</evidence>
<protein>
    <submittedName>
        <fullName evidence="8">Precorrin-2 C(20)-methyltransferase</fullName>
    </submittedName>
</protein>
<evidence type="ECO:0000259" key="7">
    <source>
        <dbReference type="Pfam" id="PF00590"/>
    </source>
</evidence>
<dbReference type="AlphaFoldDB" id="A0A371QWN0"/>
<evidence type="ECO:0000256" key="3">
    <source>
        <dbReference type="ARBA" id="ARBA00022603"/>
    </source>
</evidence>
<dbReference type="PROSITE" id="PS00839">
    <property type="entry name" value="SUMT_1"/>
    <property type="match status" value="1"/>
</dbReference>
<evidence type="ECO:0000256" key="4">
    <source>
        <dbReference type="ARBA" id="ARBA00022679"/>
    </source>
</evidence>
<keyword evidence="2" id="KW-0169">Cobalamin biosynthesis</keyword>
<dbReference type="InterPro" id="IPR000878">
    <property type="entry name" value="4pyrrol_Mease"/>
</dbReference>
<dbReference type="SUPFAM" id="SSF53790">
    <property type="entry name" value="Tetrapyrrole methylase"/>
    <property type="match status" value="1"/>
</dbReference>
<dbReference type="PIRSF" id="PIRSF036427">
    <property type="entry name" value="Precrrn-2_mtase"/>
    <property type="match status" value="1"/>
</dbReference>
<evidence type="ECO:0000256" key="5">
    <source>
        <dbReference type="ARBA" id="ARBA00022691"/>
    </source>
</evidence>
<dbReference type="GO" id="GO:0030788">
    <property type="term" value="F:precorrin-2 C20-methyltransferase activity"/>
    <property type="evidence" value="ECO:0007669"/>
    <property type="project" value="InterPro"/>
</dbReference>
<evidence type="ECO:0000256" key="1">
    <source>
        <dbReference type="ARBA" id="ARBA00004953"/>
    </source>
</evidence>
<dbReference type="PANTHER" id="PTHR43467:SF2">
    <property type="entry name" value="COBALT-PRECORRIN-2 C(20)-METHYLTRANSFERASE"/>
    <property type="match status" value="1"/>
</dbReference>
<dbReference type="Gene3D" id="3.30.950.10">
    <property type="entry name" value="Methyltransferase, Cobalt-precorrin-4 Transmethylase, Domain 2"/>
    <property type="match status" value="1"/>
</dbReference>
<dbReference type="PANTHER" id="PTHR43467">
    <property type="entry name" value="COBALT-PRECORRIN-2 C(20)-METHYLTRANSFERASE"/>
    <property type="match status" value="1"/>
</dbReference>
<dbReference type="InterPro" id="IPR012382">
    <property type="entry name" value="CobI/CbiL"/>
</dbReference>